<reference evidence="1" key="1">
    <citation type="submission" date="2020-04" db="EMBL/GenBank/DDBJ databases">
        <authorList>
            <person name="Hogendoorn C."/>
        </authorList>
    </citation>
    <scope>NUCLEOTIDE SEQUENCE</scope>
    <source>
        <strain evidence="1">FAVT5</strain>
    </source>
</reference>
<evidence type="ECO:0000313" key="2">
    <source>
        <dbReference type="Proteomes" id="UP000501793"/>
    </source>
</evidence>
<keyword evidence="2" id="KW-1185">Reference proteome</keyword>
<accession>A0ACA8ZA94</accession>
<dbReference type="EMBL" id="LR792684">
    <property type="protein sequence ID" value="CAB3393313.1"/>
    <property type="molecule type" value="Genomic_DNA"/>
</dbReference>
<sequence length="71" mass="7164">MVRRTAPVVRPMVRAVLLTGLRRGPAGMVADTAEDMGAVTAGAGEAPARPAAGVRQALDLVTGPRSRAGSV</sequence>
<protein>
    <submittedName>
        <fullName evidence="1">Uncharacterized protein</fullName>
    </submittedName>
</protein>
<proteinExistence type="predicted"/>
<dbReference type="Proteomes" id="UP000501793">
    <property type="component" value="Chromosome"/>
</dbReference>
<organism evidence="1 2">
    <name type="scientific">Kyrpidia spormannii</name>
    <dbReference type="NCBI Taxonomy" id="2055160"/>
    <lineage>
        <taxon>Bacteria</taxon>
        <taxon>Bacillati</taxon>
        <taxon>Bacillota</taxon>
        <taxon>Bacilli</taxon>
        <taxon>Bacillales</taxon>
        <taxon>Alicyclobacillaceae</taxon>
        <taxon>Kyrpidia</taxon>
    </lineage>
</organism>
<name>A0ACA8ZA94_9BACL</name>
<evidence type="ECO:0000313" key="1">
    <source>
        <dbReference type="EMBL" id="CAB3393313.1"/>
    </source>
</evidence>
<gene>
    <name evidence="1" type="ORF">FAVT5_2317</name>
</gene>